<dbReference type="Proteomes" id="UP000704712">
    <property type="component" value="Unassembled WGS sequence"/>
</dbReference>
<gene>
    <name evidence="2" type="ORF">GN958_ATG16325</name>
</gene>
<organism evidence="2 3">
    <name type="scientific">Phytophthora infestans</name>
    <name type="common">Potato late blight agent</name>
    <name type="synonym">Botrytis infestans</name>
    <dbReference type="NCBI Taxonomy" id="4787"/>
    <lineage>
        <taxon>Eukaryota</taxon>
        <taxon>Sar</taxon>
        <taxon>Stramenopiles</taxon>
        <taxon>Oomycota</taxon>
        <taxon>Peronosporomycetes</taxon>
        <taxon>Peronosporales</taxon>
        <taxon>Peronosporaceae</taxon>
        <taxon>Phytophthora</taxon>
    </lineage>
</organism>
<proteinExistence type="predicted"/>
<evidence type="ECO:0000313" key="3">
    <source>
        <dbReference type="Proteomes" id="UP000704712"/>
    </source>
</evidence>
<feature type="compositionally biased region" description="Polar residues" evidence="1">
    <location>
        <begin position="73"/>
        <end position="93"/>
    </location>
</feature>
<feature type="region of interest" description="Disordered" evidence="1">
    <location>
        <begin position="147"/>
        <end position="167"/>
    </location>
</feature>
<evidence type="ECO:0000256" key="1">
    <source>
        <dbReference type="SAM" id="MobiDB-lite"/>
    </source>
</evidence>
<sequence length="389" mass="42511">MQRTPAEQDAYTEAYPRSPANTNLDHLASATKPPSSLGLPSYYTQYEGDQADASGQVPADAEPPCKRSRRSDQSATSTEASEDLSAQSNSSVSKAPARKSLSDGTAIKETTRRTRKPKMAGMHKSVAICMDKVVTEAGHDNVHRQIQRKNATKKAKGGAKGSAKGTQRAMWEDTINVFQQRALMENAWGDDEPRNVTVKQFKNKLDGVRAGYKAKRGRMLATGNCPLNANASSDEGEDTFRKYPEILADCFFGEHDEASDDSAAESGGRRRKFTSNPTSVHPIYRKELGSDLAALWPLLCDVFSHRPGCTGEAFVETGVPDRVSLPPSESDEDERAGDDNADSDSYKSPTKAREKAKATAKAKKQRDKQYSNFATKRPADVLAFDPNPR</sequence>
<dbReference type="EMBL" id="JAACNO010002282">
    <property type="protein sequence ID" value="KAF4134491.1"/>
    <property type="molecule type" value="Genomic_DNA"/>
</dbReference>
<feature type="region of interest" description="Disordered" evidence="1">
    <location>
        <begin position="1"/>
        <end position="122"/>
    </location>
</feature>
<feature type="compositionally biased region" description="Basic residues" evidence="1">
    <location>
        <begin position="147"/>
        <end position="157"/>
    </location>
</feature>
<reference evidence="2" key="1">
    <citation type="submission" date="2020-03" db="EMBL/GenBank/DDBJ databases">
        <title>Hybrid Assembly of Korean Phytophthora infestans isolates.</title>
        <authorList>
            <person name="Prokchorchik M."/>
            <person name="Lee Y."/>
            <person name="Seo J."/>
            <person name="Cho J.-H."/>
            <person name="Park Y.-E."/>
            <person name="Jang D.-C."/>
            <person name="Im J.-S."/>
            <person name="Choi J.-G."/>
            <person name="Park H.-J."/>
            <person name="Lee G.-B."/>
            <person name="Lee Y.-G."/>
            <person name="Hong S.-Y."/>
            <person name="Cho K."/>
            <person name="Sohn K.H."/>
        </authorList>
    </citation>
    <scope>NUCLEOTIDE SEQUENCE</scope>
    <source>
        <strain evidence="2">KR_2_A2</strain>
    </source>
</reference>
<feature type="region of interest" description="Disordered" evidence="1">
    <location>
        <begin position="317"/>
        <end position="389"/>
    </location>
</feature>
<name>A0A8S9U0M1_PHYIN</name>
<protein>
    <submittedName>
        <fullName evidence="2">Uncharacterized protein</fullName>
    </submittedName>
</protein>
<feature type="compositionally biased region" description="Acidic residues" evidence="1">
    <location>
        <begin position="329"/>
        <end position="342"/>
    </location>
</feature>
<accession>A0A8S9U0M1</accession>
<evidence type="ECO:0000313" key="2">
    <source>
        <dbReference type="EMBL" id="KAF4134491.1"/>
    </source>
</evidence>
<comment type="caution">
    <text evidence="2">The sequence shown here is derived from an EMBL/GenBank/DDBJ whole genome shotgun (WGS) entry which is preliminary data.</text>
</comment>
<dbReference type="AlphaFoldDB" id="A0A8S9U0M1"/>
<feature type="region of interest" description="Disordered" evidence="1">
    <location>
        <begin position="258"/>
        <end position="277"/>
    </location>
</feature>